<feature type="transmembrane region" description="Helical" evidence="1">
    <location>
        <begin position="88"/>
        <end position="108"/>
    </location>
</feature>
<keyword evidence="1" id="KW-0812">Transmembrane</keyword>
<feature type="transmembrane region" description="Helical" evidence="1">
    <location>
        <begin position="58"/>
        <end position="76"/>
    </location>
</feature>
<proteinExistence type="predicted"/>
<keyword evidence="1" id="KW-0472">Membrane</keyword>
<keyword evidence="1" id="KW-1133">Transmembrane helix</keyword>
<accession>A0A059D6V4</accession>
<dbReference type="Gramene" id="KCW86433">
    <property type="protein sequence ID" value="KCW86433"/>
    <property type="gene ID" value="EUGRSUZ_B03099"/>
</dbReference>
<reference evidence="2" key="1">
    <citation type="submission" date="2013-07" db="EMBL/GenBank/DDBJ databases">
        <title>The genome of Eucalyptus grandis.</title>
        <authorList>
            <person name="Schmutz J."/>
            <person name="Hayes R."/>
            <person name="Myburg A."/>
            <person name="Tuskan G."/>
            <person name="Grattapaglia D."/>
            <person name="Rokhsar D.S."/>
        </authorList>
    </citation>
    <scope>NUCLEOTIDE SEQUENCE</scope>
    <source>
        <tissue evidence="2">Leaf extractions</tissue>
    </source>
</reference>
<name>A0A059D6V4_EUCGR</name>
<evidence type="ECO:0008006" key="3">
    <source>
        <dbReference type="Google" id="ProtNLM"/>
    </source>
</evidence>
<evidence type="ECO:0000313" key="2">
    <source>
        <dbReference type="EMBL" id="KCW86433.1"/>
    </source>
</evidence>
<evidence type="ECO:0000256" key="1">
    <source>
        <dbReference type="SAM" id="Phobius"/>
    </source>
</evidence>
<organism evidence="2">
    <name type="scientific">Eucalyptus grandis</name>
    <name type="common">Flooded gum</name>
    <dbReference type="NCBI Taxonomy" id="71139"/>
    <lineage>
        <taxon>Eukaryota</taxon>
        <taxon>Viridiplantae</taxon>
        <taxon>Streptophyta</taxon>
        <taxon>Embryophyta</taxon>
        <taxon>Tracheophyta</taxon>
        <taxon>Spermatophyta</taxon>
        <taxon>Magnoliopsida</taxon>
        <taxon>eudicotyledons</taxon>
        <taxon>Gunneridae</taxon>
        <taxon>Pentapetalae</taxon>
        <taxon>rosids</taxon>
        <taxon>malvids</taxon>
        <taxon>Myrtales</taxon>
        <taxon>Myrtaceae</taxon>
        <taxon>Myrtoideae</taxon>
        <taxon>Eucalypteae</taxon>
        <taxon>Eucalyptus</taxon>
    </lineage>
</organism>
<dbReference type="OMA" id="FHAFIIC"/>
<protein>
    <recommendedName>
        <fullName evidence="3">CASP-like protein</fullName>
    </recommendedName>
</protein>
<sequence length="127" mass="13350">MSRDPSNAHQTTRITILQCIIWVSFTAATALVQLPCEFVDGNPIPTLFLKGGPSPSTFQGFVLSLMAAFAGAYSSLMVHHIPQIASACCYFSVISMTSAVAFLSVLAVSQVRSPGADGVVGIDVAEQ</sequence>
<dbReference type="AlphaFoldDB" id="A0A059D6V4"/>
<feature type="transmembrane region" description="Helical" evidence="1">
    <location>
        <begin position="12"/>
        <end position="32"/>
    </location>
</feature>
<dbReference type="InParanoid" id="A0A059D6V4"/>
<dbReference type="EMBL" id="KK198754">
    <property type="protein sequence ID" value="KCW86433.1"/>
    <property type="molecule type" value="Genomic_DNA"/>
</dbReference>
<gene>
    <name evidence="2" type="ORF">EUGRSUZ_B03099</name>
</gene>